<reference evidence="1 2" key="1">
    <citation type="submission" date="2020-06" db="EMBL/GenBank/DDBJ databases">
        <title>Methanolobus halotolerans sp. nov., isolated from a saline lake Tus in Siberia.</title>
        <authorList>
            <person name="Shen Y."/>
            <person name="Chen S.-C."/>
            <person name="Lai M.-C."/>
            <person name="Huang H.-H."/>
            <person name="Chiu H.-H."/>
            <person name="Tang S.-L."/>
            <person name="Rogozin D.Y."/>
            <person name="Degermendzhy A.G."/>
        </authorList>
    </citation>
    <scope>NUCLEOTIDE SEQUENCE [LARGE SCALE GENOMIC DNA]</scope>
    <source>
        <strain evidence="1 2">DSM 21339</strain>
    </source>
</reference>
<dbReference type="RefSeq" id="WP_176964544.1">
    <property type="nucleotide sequence ID" value="NZ_CP058215.1"/>
</dbReference>
<evidence type="ECO:0000313" key="1">
    <source>
        <dbReference type="EMBL" id="QLC49481.1"/>
    </source>
</evidence>
<organism evidence="1 2">
    <name type="scientific">Methanolobus zinderi</name>
    <dbReference type="NCBI Taxonomy" id="536044"/>
    <lineage>
        <taxon>Archaea</taxon>
        <taxon>Methanobacteriati</taxon>
        <taxon>Methanobacteriota</taxon>
        <taxon>Stenosarchaea group</taxon>
        <taxon>Methanomicrobia</taxon>
        <taxon>Methanosarcinales</taxon>
        <taxon>Methanosarcinaceae</taxon>
        <taxon>Methanolobus</taxon>
    </lineage>
</organism>
<protein>
    <submittedName>
        <fullName evidence="1">YdeI/OmpD-associated family protein</fullName>
    </submittedName>
</protein>
<dbReference type="KEGG" id="mzi:HWN40_04005"/>
<name>A0A7D5I4C4_9EURY</name>
<sequence length="205" mass="24585">MKSADNSKKARKHPPEQLYVTDRDEWRNWLDKHHNQKKEIWLVYYKKHTNKPRIPYDDAVEEAICFGWIDSTVRTLDDERYMQKFTPRKKKSNWSDLNKERARKMIKAGKMTEAGCEKIRELLVEDKNGLKTGKKETKKQLVIPPEIEKVLSANKRAWENFNNLAPGYKRQYIEWILDAKKEETRQRRLKEVISRLEENKKPGML</sequence>
<evidence type="ECO:0000313" key="2">
    <source>
        <dbReference type="Proteomes" id="UP000509594"/>
    </source>
</evidence>
<proteinExistence type="predicted"/>
<dbReference type="GeneID" id="55820810"/>
<dbReference type="EMBL" id="CP058215">
    <property type="protein sequence ID" value="QLC49481.1"/>
    <property type="molecule type" value="Genomic_DNA"/>
</dbReference>
<gene>
    <name evidence="1" type="ORF">HWN40_04005</name>
</gene>
<accession>A0A7D5I4C4</accession>
<dbReference type="OrthoDB" id="288477at2157"/>
<keyword evidence="2" id="KW-1185">Reference proteome</keyword>
<dbReference type="AlphaFoldDB" id="A0A7D5I4C4"/>
<dbReference type="Proteomes" id="UP000509594">
    <property type="component" value="Chromosome"/>
</dbReference>
<dbReference type="Pfam" id="PF13376">
    <property type="entry name" value="OmdA"/>
    <property type="match status" value="1"/>
</dbReference>